<dbReference type="InterPro" id="IPR006439">
    <property type="entry name" value="HAD-SF_hydro_IA"/>
</dbReference>
<dbReference type="GO" id="GO:0016787">
    <property type="term" value="F:hydrolase activity"/>
    <property type="evidence" value="ECO:0007669"/>
    <property type="project" value="UniProtKB-KW"/>
</dbReference>
<dbReference type="NCBIfam" id="TIGR01549">
    <property type="entry name" value="HAD-SF-IA-v1"/>
    <property type="match status" value="1"/>
</dbReference>
<dbReference type="InterPro" id="IPR044924">
    <property type="entry name" value="HAD-SF_hydro_IA_REG-2-like_cap"/>
</dbReference>
<dbReference type="OrthoDB" id="3680851at2"/>
<dbReference type="InterPro" id="IPR023214">
    <property type="entry name" value="HAD_sf"/>
</dbReference>
<dbReference type="InterPro" id="IPR036412">
    <property type="entry name" value="HAD-like_sf"/>
</dbReference>
<evidence type="ECO:0000313" key="1">
    <source>
        <dbReference type="EMBL" id="BAK35798.1"/>
    </source>
</evidence>
<sequence>MDEGGSPAEWRAVLFWDFDGTLAVREGRWSGALVDAVRRVDPHILLHADQLRPLLQNGFPWHQPDVVVEVTTSAAWWARLRPVVMNAYLAAGITQQVANAAADLLPATYYRPDAWCVLPDAASALERAQRGGYRNVIVSNHAPELPELVRDLGLSRPVELTITSAAIGAEKPNPLIFRRAIDLARAWVDRSWMIGDNPVADIAGAEAVGLRAALVTPTRPESATRGLLTTVELIVASNRHF</sequence>
<dbReference type="AlphaFoldDB" id="F5XIC9"/>
<evidence type="ECO:0000313" key="2">
    <source>
        <dbReference type="Proteomes" id="UP000007947"/>
    </source>
</evidence>
<keyword evidence="1" id="KW-0378">Hydrolase</keyword>
<dbReference type="InterPro" id="IPR051828">
    <property type="entry name" value="HAD-like_hydrolase_domain"/>
</dbReference>
<reference evidence="1 2" key="1">
    <citation type="submission" date="2011-05" db="EMBL/GenBank/DDBJ databases">
        <title>Whole genome sequence of Microlunatus phosphovorus NM-1.</title>
        <authorList>
            <person name="Hosoyama A."/>
            <person name="Sasaki K."/>
            <person name="Harada T."/>
            <person name="Igarashi R."/>
            <person name="Kawakoshi A."/>
            <person name="Sasagawa M."/>
            <person name="Fukada J."/>
            <person name="Nakamura S."/>
            <person name="Katano Y."/>
            <person name="Hanada S."/>
            <person name="Kamagata Y."/>
            <person name="Nakamura N."/>
            <person name="Yamazaki S."/>
            <person name="Fujita N."/>
        </authorList>
    </citation>
    <scope>NUCLEOTIDE SEQUENCE [LARGE SCALE GENOMIC DNA]</scope>
    <source>
        <strain evidence="2">ATCC 700054 / DSM 10555 / JCM 9379 / NBRC 101784 / NCIMB 13414 / VKM Ac-1990 / NM-1</strain>
    </source>
</reference>
<protein>
    <submittedName>
        <fullName evidence="1">Putative hydrolase</fullName>
    </submittedName>
</protein>
<accession>F5XIC9</accession>
<dbReference type="HOGENOM" id="CLU_045011_8_0_11"/>
<dbReference type="SFLD" id="SFLDS00003">
    <property type="entry name" value="Haloacid_Dehalogenase"/>
    <property type="match status" value="1"/>
</dbReference>
<dbReference type="Gene3D" id="1.10.150.720">
    <property type="entry name" value="Haloacid dehalogenase-like hydrolase"/>
    <property type="match status" value="1"/>
</dbReference>
<dbReference type="KEGG" id="mph:MLP_27840"/>
<dbReference type="SUPFAM" id="SSF56784">
    <property type="entry name" value="HAD-like"/>
    <property type="match status" value="1"/>
</dbReference>
<proteinExistence type="predicted"/>
<dbReference type="SFLD" id="SFLDG01129">
    <property type="entry name" value="C1.5:_HAD__Beta-PGM__Phosphata"/>
    <property type="match status" value="1"/>
</dbReference>
<dbReference type="Proteomes" id="UP000007947">
    <property type="component" value="Chromosome"/>
</dbReference>
<dbReference type="RefSeq" id="WP_013863667.1">
    <property type="nucleotide sequence ID" value="NC_015635.1"/>
</dbReference>
<dbReference type="STRING" id="1032480.MLP_27840"/>
<dbReference type="Gene3D" id="3.40.50.1000">
    <property type="entry name" value="HAD superfamily/HAD-like"/>
    <property type="match status" value="1"/>
</dbReference>
<dbReference type="PANTHER" id="PTHR46191">
    <property type="match status" value="1"/>
</dbReference>
<dbReference type="Pfam" id="PF00702">
    <property type="entry name" value="Hydrolase"/>
    <property type="match status" value="1"/>
</dbReference>
<name>F5XIC9_MICPN</name>
<organism evidence="1 2">
    <name type="scientific">Microlunatus phosphovorus (strain ATCC 700054 / DSM 10555 / JCM 9379 / NBRC 101784 / NCIMB 13414 / VKM Ac-1990 / NM-1)</name>
    <dbReference type="NCBI Taxonomy" id="1032480"/>
    <lineage>
        <taxon>Bacteria</taxon>
        <taxon>Bacillati</taxon>
        <taxon>Actinomycetota</taxon>
        <taxon>Actinomycetes</taxon>
        <taxon>Propionibacteriales</taxon>
        <taxon>Propionibacteriaceae</taxon>
        <taxon>Microlunatus</taxon>
    </lineage>
</organism>
<dbReference type="eggNOG" id="COG1011">
    <property type="taxonomic scope" value="Bacteria"/>
</dbReference>
<dbReference type="PANTHER" id="PTHR46191:SF2">
    <property type="entry name" value="HALOACID DEHALOGENASE-LIKE HYDROLASE DOMAIN-CONTAINING PROTEIN 3"/>
    <property type="match status" value="1"/>
</dbReference>
<dbReference type="EMBL" id="AP012204">
    <property type="protein sequence ID" value="BAK35798.1"/>
    <property type="molecule type" value="Genomic_DNA"/>
</dbReference>
<gene>
    <name evidence="1" type="ordered locus">MLP_27840</name>
</gene>
<keyword evidence="2" id="KW-1185">Reference proteome</keyword>